<dbReference type="Pfam" id="PF13487">
    <property type="entry name" value="HD_5"/>
    <property type="match status" value="1"/>
</dbReference>
<keyword evidence="1" id="KW-0472">Membrane</keyword>
<dbReference type="Gene3D" id="1.10.3210.10">
    <property type="entry name" value="Hypothetical protein af1432"/>
    <property type="match status" value="1"/>
</dbReference>
<keyword evidence="1" id="KW-1133">Transmembrane helix</keyword>
<dbReference type="Proteomes" id="UP001211204">
    <property type="component" value="Chromosome"/>
</dbReference>
<evidence type="ECO:0000259" key="2">
    <source>
        <dbReference type="PROSITE" id="PS51832"/>
    </source>
</evidence>
<feature type="transmembrane region" description="Helical" evidence="1">
    <location>
        <begin position="55"/>
        <end position="73"/>
    </location>
</feature>
<keyword evidence="1" id="KW-0812">Transmembrane</keyword>
<organism evidence="3 4">
    <name type="scientific">Polynucleobacter yangtzensis</name>
    <dbReference type="NCBI Taxonomy" id="1743159"/>
    <lineage>
        <taxon>Bacteria</taxon>
        <taxon>Pseudomonadati</taxon>
        <taxon>Pseudomonadota</taxon>
        <taxon>Betaproteobacteria</taxon>
        <taxon>Burkholderiales</taxon>
        <taxon>Burkholderiaceae</taxon>
        <taxon>Polynucleobacter</taxon>
    </lineage>
</organism>
<dbReference type="EMBL" id="AP026974">
    <property type="protein sequence ID" value="BDT79208.1"/>
    <property type="molecule type" value="Genomic_DNA"/>
</dbReference>
<accession>A0ABN6TVM4</accession>
<protein>
    <recommendedName>
        <fullName evidence="2">HD-GYP domain-containing protein</fullName>
    </recommendedName>
</protein>
<dbReference type="CDD" id="cd00077">
    <property type="entry name" value="HDc"/>
    <property type="match status" value="1"/>
</dbReference>
<dbReference type="SMART" id="SM00471">
    <property type="entry name" value="HDc"/>
    <property type="match status" value="1"/>
</dbReference>
<dbReference type="InterPro" id="IPR003607">
    <property type="entry name" value="HD/PDEase_dom"/>
</dbReference>
<dbReference type="SUPFAM" id="SSF109604">
    <property type="entry name" value="HD-domain/PDEase-like"/>
    <property type="match status" value="1"/>
</dbReference>
<feature type="transmembrane region" description="Helical" evidence="1">
    <location>
        <begin position="22"/>
        <end position="43"/>
    </location>
</feature>
<proteinExistence type="predicted"/>
<gene>
    <name evidence="3" type="ORF">PKF032_10960</name>
</gene>
<evidence type="ECO:0000313" key="4">
    <source>
        <dbReference type="Proteomes" id="UP001211204"/>
    </source>
</evidence>
<dbReference type="PANTHER" id="PTHR45228:SF5">
    <property type="entry name" value="CYCLIC DI-GMP PHOSPHODIESTERASE VC_1348-RELATED"/>
    <property type="match status" value="1"/>
</dbReference>
<sequence>MALALLAVSSFGFFVSPWIGDIAIIFANLTLMSGVASLTLLFSTWNHSLTRQKRIIVLVVLTSASLGFLYLMANSAPISRIHLVNATLGIFSIWQIQCLTGVLKKENTYQVKLLIFVELFQLSSRILRSLLLISNPDIYFISLHEEDLLGFSLGIASSLSNVLICILITNFYLDKLMQEHQKSAHAIENGMLDSLNALSMVRDNETGNHIQRTKKYVQLIASRLREMGIYLDELTPSAIANMTKAAPLHDIGKVGIPDNILKKKSSLTDEEWVVMKTHALLGEEVLKAAKVEDAKHTKVLDAAIDIAGGHHECWDGSGYPRGLRGVDIPLAARIMSIADMYDALVSERVYKEKWSHKDACTEILRLKGIRFDPAVVDAFLFERENFAHIAELYGDEK</sequence>
<dbReference type="PANTHER" id="PTHR45228">
    <property type="entry name" value="CYCLIC DI-GMP PHOSPHODIESTERASE TM_0186-RELATED"/>
    <property type="match status" value="1"/>
</dbReference>
<feature type="transmembrane region" description="Helical" evidence="1">
    <location>
        <begin position="79"/>
        <end position="99"/>
    </location>
</feature>
<dbReference type="PROSITE" id="PS51832">
    <property type="entry name" value="HD_GYP"/>
    <property type="match status" value="1"/>
</dbReference>
<keyword evidence="4" id="KW-1185">Reference proteome</keyword>
<feature type="transmembrane region" description="Helical" evidence="1">
    <location>
        <begin position="151"/>
        <end position="173"/>
    </location>
</feature>
<evidence type="ECO:0000313" key="3">
    <source>
        <dbReference type="EMBL" id="BDT79208.1"/>
    </source>
</evidence>
<name>A0ABN6TVM4_9BURK</name>
<evidence type="ECO:0000256" key="1">
    <source>
        <dbReference type="SAM" id="Phobius"/>
    </source>
</evidence>
<dbReference type="InterPro" id="IPR037522">
    <property type="entry name" value="HD_GYP_dom"/>
</dbReference>
<feature type="domain" description="HD-GYP" evidence="2">
    <location>
        <begin position="184"/>
        <end position="395"/>
    </location>
</feature>
<dbReference type="InterPro" id="IPR052020">
    <property type="entry name" value="Cyclic_di-GMP/3'3'-cGAMP_PDE"/>
</dbReference>
<reference evidence="3 4" key="1">
    <citation type="submission" date="2022-11" db="EMBL/GenBank/DDBJ databases">
        <title>Complete Genome Sequences of three Polynucleobacter sp. Subcluster PnecC Strains KF022, KF023, and KF032 Isolated from a Shallow Eutrophic Lake in Japan.</title>
        <authorList>
            <person name="Ogata Y."/>
            <person name="Watanabe K."/>
            <person name="Takemine S."/>
            <person name="Shindo C."/>
            <person name="Kurokawa R."/>
            <person name="Suda W."/>
        </authorList>
    </citation>
    <scope>NUCLEOTIDE SEQUENCE [LARGE SCALE GENOMIC DNA]</scope>
    <source>
        <strain evidence="3 4">KF032</strain>
    </source>
</reference>